<dbReference type="GeneTree" id="ENSGT00940000158184"/>
<keyword evidence="6 7" id="KW-0968">Cytoplasmic vesicle</keyword>
<proteinExistence type="inferred from homology"/>
<dbReference type="PIRSF" id="PIRSF005992">
    <property type="entry name" value="Clathrin_mu"/>
    <property type="match status" value="1"/>
</dbReference>
<organism evidence="9">
    <name type="scientific">Pundamilia nyererei</name>
    <dbReference type="NCBI Taxonomy" id="303518"/>
    <lineage>
        <taxon>Eukaryota</taxon>
        <taxon>Metazoa</taxon>
        <taxon>Chordata</taxon>
        <taxon>Craniata</taxon>
        <taxon>Vertebrata</taxon>
        <taxon>Euteleostomi</taxon>
        <taxon>Actinopterygii</taxon>
        <taxon>Neopterygii</taxon>
        <taxon>Teleostei</taxon>
        <taxon>Neoteleostei</taxon>
        <taxon>Acanthomorphata</taxon>
        <taxon>Ovalentaria</taxon>
        <taxon>Cichlomorphae</taxon>
        <taxon>Cichliformes</taxon>
        <taxon>Cichlidae</taxon>
        <taxon>African cichlids</taxon>
        <taxon>Pseudocrenilabrinae</taxon>
        <taxon>Haplochromini</taxon>
        <taxon>Pundamilia</taxon>
    </lineage>
</organism>
<evidence type="ECO:0000256" key="1">
    <source>
        <dbReference type="ARBA" id="ARBA00005324"/>
    </source>
</evidence>
<dbReference type="PROSITE" id="PS00991">
    <property type="entry name" value="CLAT_ADAPTOR_M_2"/>
    <property type="match status" value="1"/>
</dbReference>
<dbReference type="InterPro" id="IPR011012">
    <property type="entry name" value="Longin-like_dom_sf"/>
</dbReference>
<dbReference type="InterPro" id="IPR022775">
    <property type="entry name" value="AP_mu_sigma_su"/>
</dbReference>
<dbReference type="GO" id="GO:0006886">
    <property type="term" value="P:intracellular protein transport"/>
    <property type="evidence" value="ECO:0007669"/>
    <property type="project" value="UniProtKB-UniRule"/>
</dbReference>
<dbReference type="GO" id="GO:0030131">
    <property type="term" value="C:clathrin adaptor complex"/>
    <property type="evidence" value="ECO:0007669"/>
    <property type="project" value="UniProtKB-UniRule"/>
</dbReference>
<dbReference type="Pfam" id="PF00928">
    <property type="entry name" value="Adap_comp_sub"/>
    <property type="match status" value="1"/>
</dbReference>
<keyword evidence="5 7" id="KW-0472">Membrane</keyword>
<evidence type="ECO:0000256" key="6">
    <source>
        <dbReference type="ARBA" id="ARBA00023329"/>
    </source>
</evidence>
<dbReference type="CDD" id="cd14837">
    <property type="entry name" value="AP3_Mu_N"/>
    <property type="match status" value="1"/>
</dbReference>
<comment type="subcellular location">
    <subcellularLocation>
        <location evidence="7">Golgi apparatus</location>
    </subcellularLocation>
    <subcellularLocation>
        <location evidence="7">Cytoplasmic vesicle membrane</location>
        <topology evidence="7">Peripheral membrane protein</topology>
        <orientation evidence="7">Cytoplasmic side</orientation>
    </subcellularLocation>
</comment>
<keyword evidence="3 7" id="KW-0653">Protein transport</keyword>
<dbReference type="PROSITE" id="PS51072">
    <property type="entry name" value="MHD"/>
    <property type="match status" value="1"/>
</dbReference>
<dbReference type="GO" id="GO:0005794">
    <property type="term" value="C:Golgi apparatus"/>
    <property type="evidence" value="ECO:0007669"/>
    <property type="project" value="UniProtKB-SubCell"/>
</dbReference>
<dbReference type="Pfam" id="PF01217">
    <property type="entry name" value="Clat_adaptor_s"/>
    <property type="match status" value="1"/>
</dbReference>
<feature type="domain" description="MHD" evidence="8">
    <location>
        <begin position="126"/>
        <end position="371"/>
    </location>
</feature>
<evidence type="ECO:0000259" key="8">
    <source>
        <dbReference type="PROSITE" id="PS51072"/>
    </source>
</evidence>
<dbReference type="InterPro" id="IPR018240">
    <property type="entry name" value="Clathrin_mu_CS"/>
</dbReference>
<sequence length="372" mass="42047">MIHSLFVINHLGDIFLEKHWKSVISRSVCDYFFEAREKAVDPENVPPVLQTPHHYLISIYRGKLFFLSVIQTEVPPLFVIEFLHRVADTFQDYFGECSESVISDNVVIVYELLEEMLDNGFPLATESNVLKEMIRPPNILRSVVNTLTGTTVSAEIQGVIEACVKLSGMPDLTMSFMNPRLLDDVSFHPCVRFRRWESERVLSFIPPDGNFTLMTYHISSQNLVAIPVYVKQSISFFEAGSCGRLDITIGPKQTMGKTVEDLKVTVHMPKAVLNANLTASQGNYTYDFTTKLLVWDIGKLNPQKLPNLRGSLSMQTGVPNPEENPSLNIDLKIQQLAISGLKVSRLDMYGEMYKPFKGVKYVTKAGKFQVRT</sequence>
<dbReference type="PRINTS" id="PR00314">
    <property type="entry name" value="CLATHRINADPT"/>
</dbReference>
<dbReference type="AlphaFoldDB" id="A0A3B4GZD4"/>
<comment type="similarity">
    <text evidence="1 7">Belongs to the adaptor complexes medium subunit family.</text>
</comment>
<dbReference type="SUPFAM" id="SSF64356">
    <property type="entry name" value="SNARE-like"/>
    <property type="match status" value="1"/>
</dbReference>
<dbReference type="SUPFAM" id="SSF49447">
    <property type="entry name" value="Second domain of Mu2 adaptin subunit (ap50) of ap2 adaptor"/>
    <property type="match status" value="1"/>
</dbReference>
<dbReference type="InterPro" id="IPR050431">
    <property type="entry name" value="Adaptor_comp_med_subunit"/>
</dbReference>
<evidence type="ECO:0000313" key="9">
    <source>
        <dbReference type="Ensembl" id="ENSPNYP00000028285.1"/>
    </source>
</evidence>
<dbReference type="Ensembl" id="ENSPNYT00000028976.1">
    <property type="protein sequence ID" value="ENSPNYP00000028285.1"/>
    <property type="gene ID" value="ENSPNYG00000021283.1"/>
</dbReference>
<dbReference type="GO" id="GO:0030659">
    <property type="term" value="C:cytoplasmic vesicle membrane"/>
    <property type="evidence" value="ECO:0007669"/>
    <property type="project" value="UniProtKB-SubCell"/>
</dbReference>
<keyword evidence="2 7" id="KW-0813">Transport</keyword>
<dbReference type="InterPro" id="IPR001392">
    <property type="entry name" value="Clathrin_mu"/>
</dbReference>
<evidence type="ECO:0000256" key="3">
    <source>
        <dbReference type="ARBA" id="ARBA00022927"/>
    </source>
</evidence>
<evidence type="ECO:0000256" key="4">
    <source>
        <dbReference type="ARBA" id="ARBA00023034"/>
    </source>
</evidence>
<reference evidence="9" key="1">
    <citation type="submission" date="2023-09" db="UniProtKB">
        <authorList>
            <consortium name="Ensembl"/>
        </authorList>
    </citation>
    <scope>IDENTIFICATION</scope>
</reference>
<name>A0A3B4GZD4_9CICH</name>
<evidence type="ECO:0000256" key="5">
    <source>
        <dbReference type="ARBA" id="ARBA00023136"/>
    </source>
</evidence>
<dbReference type="Gene3D" id="3.30.450.60">
    <property type="match status" value="1"/>
</dbReference>
<evidence type="ECO:0000256" key="2">
    <source>
        <dbReference type="ARBA" id="ARBA00022448"/>
    </source>
</evidence>
<dbReference type="FunFam" id="3.30.450.60:FF:000012">
    <property type="entry name" value="AP-3 complex subunit mu-1 isoform X1"/>
    <property type="match status" value="1"/>
</dbReference>
<dbReference type="Gene3D" id="2.60.40.1170">
    <property type="entry name" value="Mu homology domain, subdomain B"/>
    <property type="match status" value="2"/>
</dbReference>
<dbReference type="InterPro" id="IPR036168">
    <property type="entry name" value="AP2_Mu_C_sf"/>
</dbReference>
<dbReference type="PANTHER" id="PTHR10529">
    <property type="entry name" value="AP COMPLEX SUBUNIT MU"/>
    <property type="match status" value="1"/>
</dbReference>
<keyword evidence="4 7" id="KW-0333">Golgi apparatus</keyword>
<protein>
    <recommendedName>
        <fullName evidence="7">AP-3 complex subunit mu-1</fullName>
    </recommendedName>
</protein>
<evidence type="ECO:0000256" key="7">
    <source>
        <dbReference type="PIRNR" id="PIRNR005992"/>
    </source>
</evidence>
<accession>A0A3B4GZD4</accession>
<dbReference type="InterPro" id="IPR028565">
    <property type="entry name" value="MHD"/>
</dbReference>
<dbReference type="GO" id="GO:0016192">
    <property type="term" value="P:vesicle-mediated transport"/>
    <property type="evidence" value="ECO:0007669"/>
    <property type="project" value="InterPro"/>
</dbReference>
<comment type="function">
    <text evidence="7">Part of the AP-3 complex, an adaptor-related complex which is not clathrin-associated. The complex is associated with the Golgi region as well as more peripheral structures. It facilitates the budding of vesicles from the Golgi membrane and may be directly involved in trafficking to lysosomes.</text>
</comment>